<keyword evidence="9 12" id="KW-0408">Iron</keyword>
<dbReference type="InterPro" id="IPR050665">
    <property type="entry name" value="Cytochrome_P450_Monooxygen"/>
</dbReference>
<comment type="caution">
    <text evidence="13">The sequence shown here is derived from an EMBL/GenBank/DDBJ whole genome shotgun (WGS) entry which is preliminary data.</text>
</comment>
<dbReference type="Proteomes" id="UP000827721">
    <property type="component" value="Unassembled WGS sequence"/>
</dbReference>
<keyword evidence="14" id="KW-1185">Reference proteome</keyword>
<comment type="similarity">
    <text evidence="3 12">Belongs to the cytochrome P450 family.</text>
</comment>
<dbReference type="PANTHER" id="PTHR24282">
    <property type="entry name" value="CYTOCHROME P450 FAMILY MEMBER"/>
    <property type="match status" value="1"/>
</dbReference>
<keyword evidence="6 12" id="KW-0479">Metal-binding</keyword>
<reference evidence="13 14" key="1">
    <citation type="submission" date="2021-02" db="EMBL/GenBank/DDBJ databases">
        <title>Plant Genome Project.</title>
        <authorList>
            <person name="Zhang R.-G."/>
        </authorList>
    </citation>
    <scope>NUCLEOTIDE SEQUENCE [LARGE SCALE GENOMIC DNA]</scope>
    <source>
        <tissue evidence="13">Leaves</tissue>
    </source>
</reference>
<dbReference type="InterPro" id="IPR001128">
    <property type="entry name" value="Cyt_P450"/>
</dbReference>
<dbReference type="SUPFAM" id="SSF48264">
    <property type="entry name" value="Cytochrome P450"/>
    <property type="match status" value="1"/>
</dbReference>
<organism evidence="13 14">
    <name type="scientific">Xanthoceras sorbifolium</name>
    <dbReference type="NCBI Taxonomy" id="99658"/>
    <lineage>
        <taxon>Eukaryota</taxon>
        <taxon>Viridiplantae</taxon>
        <taxon>Streptophyta</taxon>
        <taxon>Embryophyta</taxon>
        <taxon>Tracheophyta</taxon>
        <taxon>Spermatophyta</taxon>
        <taxon>Magnoliopsida</taxon>
        <taxon>eudicotyledons</taxon>
        <taxon>Gunneridae</taxon>
        <taxon>Pentapetalae</taxon>
        <taxon>rosids</taxon>
        <taxon>malvids</taxon>
        <taxon>Sapindales</taxon>
        <taxon>Sapindaceae</taxon>
        <taxon>Xanthoceroideae</taxon>
        <taxon>Xanthoceras</taxon>
    </lineage>
</organism>
<evidence type="ECO:0000313" key="14">
    <source>
        <dbReference type="Proteomes" id="UP000827721"/>
    </source>
</evidence>
<keyword evidence="11" id="KW-0472">Membrane</keyword>
<evidence type="ECO:0000256" key="8">
    <source>
        <dbReference type="ARBA" id="ARBA00023002"/>
    </source>
</evidence>
<dbReference type="EMBL" id="JAFEMO010000009">
    <property type="protein sequence ID" value="KAH7565573.1"/>
    <property type="molecule type" value="Genomic_DNA"/>
</dbReference>
<dbReference type="InterPro" id="IPR002401">
    <property type="entry name" value="Cyt_P450_E_grp-I"/>
</dbReference>
<dbReference type="PRINTS" id="PR00463">
    <property type="entry name" value="EP450I"/>
</dbReference>
<comment type="subcellular location">
    <subcellularLocation>
        <location evidence="2">Membrane</location>
        <topology evidence="2">Single-pass membrane protein</topology>
    </subcellularLocation>
</comment>
<evidence type="ECO:0000256" key="6">
    <source>
        <dbReference type="ARBA" id="ARBA00022723"/>
    </source>
</evidence>
<keyword evidence="5" id="KW-0812">Transmembrane</keyword>
<proteinExistence type="inferred from homology"/>
<evidence type="ECO:0000256" key="3">
    <source>
        <dbReference type="ARBA" id="ARBA00010617"/>
    </source>
</evidence>
<dbReference type="Gene3D" id="1.10.630.10">
    <property type="entry name" value="Cytochrome P450"/>
    <property type="match status" value="1"/>
</dbReference>
<evidence type="ECO:0000256" key="4">
    <source>
        <dbReference type="ARBA" id="ARBA00022617"/>
    </source>
</evidence>
<evidence type="ECO:0000256" key="7">
    <source>
        <dbReference type="ARBA" id="ARBA00022989"/>
    </source>
</evidence>
<evidence type="ECO:0000256" key="1">
    <source>
        <dbReference type="ARBA" id="ARBA00001971"/>
    </source>
</evidence>
<evidence type="ECO:0000256" key="9">
    <source>
        <dbReference type="ARBA" id="ARBA00023004"/>
    </source>
</evidence>
<dbReference type="PROSITE" id="PS00086">
    <property type="entry name" value="CYTOCHROME_P450"/>
    <property type="match status" value="1"/>
</dbReference>
<evidence type="ECO:0000256" key="5">
    <source>
        <dbReference type="ARBA" id="ARBA00022692"/>
    </source>
</evidence>
<evidence type="ECO:0000256" key="12">
    <source>
        <dbReference type="RuleBase" id="RU000461"/>
    </source>
</evidence>
<evidence type="ECO:0000256" key="10">
    <source>
        <dbReference type="ARBA" id="ARBA00023033"/>
    </source>
</evidence>
<comment type="cofactor">
    <cofactor evidence="1">
        <name>heme</name>
        <dbReference type="ChEBI" id="CHEBI:30413"/>
    </cofactor>
</comment>
<evidence type="ECO:0000313" key="13">
    <source>
        <dbReference type="EMBL" id="KAH7565573.1"/>
    </source>
</evidence>
<evidence type="ECO:0000256" key="2">
    <source>
        <dbReference type="ARBA" id="ARBA00004167"/>
    </source>
</evidence>
<protein>
    <recommendedName>
        <fullName evidence="15">Cytochrome P450</fullName>
    </recommendedName>
</protein>
<name>A0ABQ8HMM1_9ROSI</name>
<dbReference type="PANTHER" id="PTHR24282:SF130">
    <property type="entry name" value="CYTOCHROME P450 FAMILY PROTEIN"/>
    <property type="match status" value="1"/>
</dbReference>
<keyword evidence="10 12" id="KW-0503">Monooxygenase</keyword>
<keyword evidence="4 12" id="KW-0349">Heme</keyword>
<dbReference type="InterPro" id="IPR017972">
    <property type="entry name" value="Cyt_P450_CS"/>
</dbReference>
<dbReference type="Pfam" id="PF00067">
    <property type="entry name" value="p450"/>
    <property type="match status" value="1"/>
</dbReference>
<keyword evidence="7" id="KW-1133">Transmembrane helix</keyword>
<keyword evidence="8 12" id="KW-0560">Oxidoreductase</keyword>
<evidence type="ECO:0008006" key="15">
    <source>
        <dbReference type="Google" id="ProtNLM"/>
    </source>
</evidence>
<sequence length="468" mass="52988">MATNLMQFPTINGFALPSLISRHGLASTNIHVRNREKAAPVREPTGDDKELKLHKSLDLGKPSYLSKAREPILGNGIIKANGHHWAHQKKLIAPHFFPHQVKGMVGLMEECATAMMRKWEQRLQENGGGVAEFMVDQDLRGLSVDVISRAFFGSSYNLGKTISTMLMAMEETLAKPSLIFGLPYLRFLPTKSRRKIWRLKKEVEALILKVVKGRQEGSENDDARKHSKDLLQLILERASTDSKLIQDKHKMEQFMVDTCKNIYFAGYVTTSVSASWTLMLLAQHPEWQQRVRSEIIEICGSDHSTMSLDWDKLSQLKTLGNVILESLRLYAPSAVIAREALADIPIGDGNNYFVVPKGVHIWSFVPLLHRDPENWGPDVNEFNPERFRGGIPEACKHPQAYVPFGYGSRLCIGQTFAMLQLKLVMCLLLSRFSFSVSPNYRHSPVYKMLLTPQHGMRLLVKKNCKLIN</sequence>
<evidence type="ECO:0000256" key="11">
    <source>
        <dbReference type="ARBA" id="ARBA00023136"/>
    </source>
</evidence>
<dbReference type="PRINTS" id="PR00385">
    <property type="entry name" value="P450"/>
</dbReference>
<gene>
    <name evidence="13" type="ORF">JRO89_XS09G0229200</name>
</gene>
<dbReference type="InterPro" id="IPR036396">
    <property type="entry name" value="Cyt_P450_sf"/>
</dbReference>
<accession>A0ABQ8HMM1</accession>